<dbReference type="RefSeq" id="XP_025376055.1">
    <property type="nucleotide sequence ID" value="XM_025518889.1"/>
</dbReference>
<feature type="transmembrane region" description="Helical" evidence="9">
    <location>
        <begin position="113"/>
        <end position="131"/>
    </location>
</feature>
<feature type="transmembrane region" description="Helical" evidence="9">
    <location>
        <begin position="520"/>
        <end position="540"/>
    </location>
</feature>
<keyword evidence="5 9" id="KW-1133">Transmembrane helix</keyword>
<feature type="transmembrane region" description="Helical" evidence="9">
    <location>
        <begin position="250"/>
        <end position="271"/>
    </location>
</feature>
<feature type="transmembrane region" description="Helical" evidence="9">
    <location>
        <begin position="165"/>
        <end position="183"/>
    </location>
</feature>
<comment type="similarity">
    <text evidence="2 7">Belongs to the major facilitator superfamily. Proton-dependent oligopeptide transporter (POT/PTR) (TC 2.A.17) family.</text>
</comment>
<feature type="transmembrane region" description="Helical" evidence="9">
    <location>
        <begin position="493"/>
        <end position="514"/>
    </location>
</feature>
<feature type="transmembrane region" description="Helical" evidence="9">
    <location>
        <begin position="376"/>
        <end position="397"/>
    </location>
</feature>
<name>A0A316YHF1_9BASI</name>
<feature type="transmembrane region" description="Helical" evidence="9">
    <location>
        <begin position="462"/>
        <end position="481"/>
    </location>
</feature>
<sequence>MLPVKGEKGEDVTEKLEEQAPDALHDEDEVTDEDRRTLRRVPAAIPWASFLIAVCELSERFSYYGTVQVFQNFIENPLPIGSTTGADPSSEGTPGALGRGQTAATGLTTFNQFWVYCMPLLGGYLADAYLGRFRTIKLAVYIAIVGHIILVICAIPPVIKNPNGSMAAFAVAIIVMGLGTGMFKSTVSPLMAEQVGSQKQRIATTNKGERVIVDPTITSARLFNFFYLMINIGAIGGQVSMTFAEKYEGFYLAFTLPTVVFLICIPILHFGRHLYKKTPPSGSVLGTSMRVWRYALTHRSPQHSFWDSAKPSNIEPDLRPRWMTFDDAWVDEIRRGFKACYIFALFPFYWICYNQISSNLISQAKSLTRNGVPNEIVSNLDPLSIIIFVPVFEFLVYPGLRRLGINFTALKRIFAGFMCASAAMVWSAVVQHYIYRQSPCLDRASECDDPAPLSVWVQTGPYVLIGISEIFASVTGLEYAFTKAPKNMRSLVMGAFLFTSALGSALQQAFLPLVQDPRLVWMYTTFAVIAFIAGVVFRVATYSIDQEEDRLNNLDEGQFHVTKQ</sequence>
<dbReference type="AlphaFoldDB" id="A0A316YHF1"/>
<keyword evidence="3 7" id="KW-0813">Transport</keyword>
<evidence type="ECO:0000256" key="1">
    <source>
        <dbReference type="ARBA" id="ARBA00004141"/>
    </source>
</evidence>
<reference evidence="10 11" key="1">
    <citation type="journal article" date="2018" name="Mol. Biol. Evol.">
        <title>Broad Genomic Sampling Reveals a Smut Pathogenic Ancestry of the Fungal Clade Ustilaginomycotina.</title>
        <authorList>
            <person name="Kijpornyongpan T."/>
            <person name="Mondo S.J."/>
            <person name="Barry K."/>
            <person name="Sandor L."/>
            <person name="Lee J."/>
            <person name="Lipzen A."/>
            <person name="Pangilinan J."/>
            <person name="LaButti K."/>
            <person name="Hainaut M."/>
            <person name="Henrissat B."/>
            <person name="Grigoriev I.V."/>
            <person name="Spatafora J.W."/>
            <person name="Aime M.C."/>
        </authorList>
    </citation>
    <scope>NUCLEOTIDE SEQUENCE [LARGE SCALE GENOMIC DNA]</scope>
    <source>
        <strain evidence="10 11">MCA 4198</strain>
    </source>
</reference>
<dbReference type="FunFam" id="1.20.1250.20:FF:000085">
    <property type="entry name" value="MFS peptide transporter Ptr2"/>
    <property type="match status" value="1"/>
</dbReference>
<comment type="subcellular location">
    <subcellularLocation>
        <location evidence="1 7">Membrane</location>
        <topology evidence="1 7">Multi-pass membrane protein</topology>
    </subcellularLocation>
</comment>
<feature type="transmembrane region" description="Helical" evidence="9">
    <location>
        <begin position="138"/>
        <end position="159"/>
    </location>
</feature>
<feature type="transmembrane region" description="Helical" evidence="9">
    <location>
        <begin position="225"/>
        <end position="244"/>
    </location>
</feature>
<accession>A0A316YHF1</accession>
<dbReference type="GeneID" id="37040805"/>
<dbReference type="PROSITE" id="PS01022">
    <property type="entry name" value="PTR2_1"/>
    <property type="match status" value="1"/>
</dbReference>
<feature type="compositionally biased region" description="Basic and acidic residues" evidence="8">
    <location>
        <begin position="1"/>
        <end position="18"/>
    </location>
</feature>
<dbReference type="InParanoid" id="A0A316YHF1"/>
<evidence type="ECO:0000256" key="7">
    <source>
        <dbReference type="RuleBase" id="RU003755"/>
    </source>
</evidence>
<keyword evidence="6 9" id="KW-0472">Membrane</keyword>
<evidence type="ECO:0000256" key="6">
    <source>
        <dbReference type="ARBA" id="ARBA00023136"/>
    </source>
</evidence>
<dbReference type="FunCoup" id="A0A316YHF1">
    <property type="interactions" value="255"/>
</dbReference>
<dbReference type="EMBL" id="KZ819637">
    <property type="protein sequence ID" value="PWN88857.1"/>
    <property type="molecule type" value="Genomic_DNA"/>
</dbReference>
<dbReference type="GO" id="GO:0071916">
    <property type="term" value="F:dipeptide transmembrane transporter activity"/>
    <property type="evidence" value="ECO:0007669"/>
    <property type="project" value="UniProtKB-ARBA"/>
</dbReference>
<evidence type="ECO:0000256" key="2">
    <source>
        <dbReference type="ARBA" id="ARBA00005982"/>
    </source>
</evidence>
<evidence type="ECO:0000256" key="3">
    <source>
        <dbReference type="ARBA" id="ARBA00022448"/>
    </source>
</evidence>
<dbReference type="PANTHER" id="PTHR11654">
    <property type="entry name" value="OLIGOPEPTIDE TRANSPORTER-RELATED"/>
    <property type="match status" value="1"/>
</dbReference>
<evidence type="ECO:0000313" key="10">
    <source>
        <dbReference type="EMBL" id="PWN88857.1"/>
    </source>
</evidence>
<keyword evidence="11" id="KW-1185">Reference proteome</keyword>
<evidence type="ECO:0000256" key="5">
    <source>
        <dbReference type="ARBA" id="ARBA00022989"/>
    </source>
</evidence>
<dbReference type="InterPro" id="IPR036259">
    <property type="entry name" value="MFS_trans_sf"/>
</dbReference>
<dbReference type="SUPFAM" id="SSF103473">
    <property type="entry name" value="MFS general substrate transporter"/>
    <property type="match status" value="1"/>
</dbReference>
<dbReference type="OrthoDB" id="8904098at2759"/>
<evidence type="ECO:0000256" key="4">
    <source>
        <dbReference type="ARBA" id="ARBA00022692"/>
    </source>
</evidence>
<evidence type="ECO:0000313" key="11">
    <source>
        <dbReference type="Proteomes" id="UP000245768"/>
    </source>
</evidence>
<feature type="transmembrane region" description="Helical" evidence="9">
    <location>
        <begin position="409"/>
        <end position="429"/>
    </location>
</feature>
<evidence type="ECO:0000256" key="8">
    <source>
        <dbReference type="SAM" id="MobiDB-lite"/>
    </source>
</evidence>
<protein>
    <submittedName>
        <fullName evidence="10">Putative PTR2-Di-and tripeptide permease</fullName>
    </submittedName>
</protein>
<dbReference type="InterPro" id="IPR000109">
    <property type="entry name" value="POT_fam"/>
</dbReference>
<gene>
    <name evidence="10" type="ORF">FA10DRAFT_232150</name>
</gene>
<dbReference type="PROSITE" id="PS01023">
    <property type="entry name" value="PTR2_2"/>
    <property type="match status" value="1"/>
</dbReference>
<dbReference type="Proteomes" id="UP000245768">
    <property type="component" value="Unassembled WGS sequence"/>
</dbReference>
<keyword evidence="4 7" id="KW-0812">Transmembrane</keyword>
<dbReference type="Pfam" id="PF00854">
    <property type="entry name" value="PTR2"/>
    <property type="match status" value="1"/>
</dbReference>
<dbReference type="InterPro" id="IPR018456">
    <property type="entry name" value="PTR2_symporter_CS"/>
</dbReference>
<dbReference type="Gene3D" id="1.20.1250.20">
    <property type="entry name" value="MFS general substrate transporter like domains"/>
    <property type="match status" value="1"/>
</dbReference>
<evidence type="ECO:0000256" key="9">
    <source>
        <dbReference type="SAM" id="Phobius"/>
    </source>
</evidence>
<feature type="transmembrane region" description="Helical" evidence="9">
    <location>
        <begin position="339"/>
        <end position="356"/>
    </location>
</feature>
<dbReference type="GO" id="GO:0005886">
    <property type="term" value="C:plasma membrane"/>
    <property type="evidence" value="ECO:0007669"/>
    <property type="project" value="UniProtKB-ARBA"/>
</dbReference>
<organism evidence="10 11">
    <name type="scientific">Acaromyces ingoldii</name>
    <dbReference type="NCBI Taxonomy" id="215250"/>
    <lineage>
        <taxon>Eukaryota</taxon>
        <taxon>Fungi</taxon>
        <taxon>Dikarya</taxon>
        <taxon>Basidiomycota</taxon>
        <taxon>Ustilaginomycotina</taxon>
        <taxon>Exobasidiomycetes</taxon>
        <taxon>Exobasidiales</taxon>
        <taxon>Cryptobasidiaceae</taxon>
        <taxon>Acaromyces</taxon>
    </lineage>
</organism>
<proteinExistence type="inferred from homology"/>
<feature type="region of interest" description="Disordered" evidence="8">
    <location>
        <begin position="1"/>
        <end position="34"/>
    </location>
</feature>